<dbReference type="EMBL" id="LVLJ01002763">
    <property type="protein sequence ID" value="OAE23834.1"/>
    <property type="molecule type" value="Genomic_DNA"/>
</dbReference>
<dbReference type="AlphaFoldDB" id="A0A176VSL6"/>
<comment type="similarity">
    <text evidence="2">Belongs to the DNA mismatch repair MutL/HexB family.</text>
</comment>
<keyword evidence="4" id="KW-0234">DNA repair</keyword>
<dbReference type="InterPro" id="IPR036890">
    <property type="entry name" value="HATPase_C_sf"/>
</dbReference>
<evidence type="ECO:0000256" key="1">
    <source>
        <dbReference type="ARBA" id="ARBA00004123"/>
    </source>
</evidence>
<accession>A0A176VSL6</accession>
<dbReference type="InterPro" id="IPR014721">
    <property type="entry name" value="Ribsml_uS5_D2-typ_fold_subgr"/>
</dbReference>
<dbReference type="GO" id="GO:0016887">
    <property type="term" value="F:ATP hydrolysis activity"/>
    <property type="evidence" value="ECO:0007669"/>
    <property type="project" value="InterPro"/>
</dbReference>
<dbReference type="NCBIfam" id="TIGR00585">
    <property type="entry name" value="mutl"/>
    <property type="match status" value="1"/>
</dbReference>
<evidence type="ECO:0000256" key="3">
    <source>
        <dbReference type="ARBA" id="ARBA00022763"/>
    </source>
</evidence>
<dbReference type="Pfam" id="PF13589">
    <property type="entry name" value="HATPase_c_3"/>
    <property type="match status" value="1"/>
</dbReference>
<dbReference type="GO" id="GO:0140664">
    <property type="term" value="F:ATP-dependent DNA damage sensor activity"/>
    <property type="evidence" value="ECO:0007669"/>
    <property type="project" value="InterPro"/>
</dbReference>
<dbReference type="CDD" id="cd16926">
    <property type="entry name" value="HATPase_MutL-MLH-PMS-like"/>
    <property type="match status" value="1"/>
</dbReference>
<keyword evidence="5" id="KW-0539">Nucleus</keyword>
<sequence>MELPSPPKPPVEPAPIRRLDVAVVNRIAAGEVIQRPASALKELLENSLDAGATNINVIVKDGGLKLIQISDNGHGIRYEDLPLLCERHTTSKLRDYDDLQSINTLGFRGEALASMTFVAHLSVTTMTAGKTHGYKVSYKDGVMEGDPRPCAAVKGTQILVENLFYNVVARKKAFKNPSEEYGRIVDVISRYAIHRTGASFSCKKHGDSRADVYTVVSSSRLDAIRSVYGPGVARDLIAVTASSDDETSSTFKMDGFISSANYSAKKTVMVLFINDRLVECAPLKKAIEVVYTTILPKASKPFLYVSIIIPPAHVDVNVHPTKREVSFLNQENLVDTIQRVVEAKLLDSNNSRTFYTQTLIPGASTTVAKEKEATPTPSIPRNYQKAPVNKLVRTDALQPAGQLHSFLQKKTSGPSNAENDLAVTRKVVRQRRNPRESADLTSIQELLASVDQETHSGLLEIVKNCIYVGMADDNMALVQYKTYLYLINVYAFSKELMYQQVLRRFAHFLPMQLSSLAPLQELFMVALDREEVEGRWHESDGPKAQIAKLNSELLQCKAEMIKEYFSLEIDDGGHLRTLPVILDQYFPDMERLPSFVLNLGNNVDWETEKECFESFSAALAEFYAVHTPSLPNPSGDGIILYQRLKNKLANTNDKSTETGTHSLYTLSLDPKYSLSISRPWILVTLLVHADNLMERNEDVNSKDTESEDLLSEAQTIWAQREWTVQHVLFPAMKLFLKPPRHMAKDGSAIQVACLENLYKIFERC</sequence>
<evidence type="ECO:0000256" key="5">
    <source>
        <dbReference type="ARBA" id="ARBA00023242"/>
    </source>
</evidence>
<dbReference type="InterPro" id="IPR038973">
    <property type="entry name" value="MutL/Mlh/Pms-like"/>
</dbReference>
<comment type="caution">
    <text evidence="7">The sequence shown here is derived from an EMBL/GenBank/DDBJ whole genome shotgun (WGS) entry which is preliminary data.</text>
</comment>
<dbReference type="InterPro" id="IPR020568">
    <property type="entry name" value="Ribosomal_Su5_D2-typ_SF"/>
</dbReference>
<keyword evidence="3" id="KW-0227">DNA damage</keyword>
<evidence type="ECO:0000259" key="6">
    <source>
        <dbReference type="SMART" id="SM01340"/>
    </source>
</evidence>
<dbReference type="PANTHER" id="PTHR10073">
    <property type="entry name" value="DNA MISMATCH REPAIR PROTEIN MLH, PMS, MUTL"/>
    <property type="match status" value="1"/>
</dbReference>
<dbReference type="Gene3D" id="3.30.565.10">
    <property type="entry name" value="Histidine kinase-like ATPase, C-terminal domain"/>
    <property type="match status" value="1"/>
</dbReference>
<dbReference type="Pfam" id="PF01119">
    <property type="entry name" value="DNA_mis_repair"/>
    <property type="match status" value="1"/>
</dbReference>
<gene>
    <name evidence="7" type="ORF">AXG93_369s1280</name>
</gene>
<dbReference type="GO" id="GO:0006298">
    <property type="term" value="P:mismatch repair"/>
    <property type="evidence" value="ECO:0007669"/>
    <property type="project" value="InterPro"/>
</dbReference>
<evidence type="ECO:0000313" key="8">
    <source>
        <dbReference type="Proteomes" id="UP000077202"/>
    </source>
</evidence>
<dbReference type="PROSITE" id="PS00058">
    <property type="entry name" value="DNA_MISMATCH_REPAIR_1"/>
    <property type="match status" value="1"/>
</dbReference>
<dbReference type="SMART" id="SM01340">
    <property type="entry name" value="DNA_mis_repair"/>
    <property type="match status" value="1"/>
</dbReference>
<evidence type="ECO:0000313" key="7">
    <source>
        <dbReference type="EMBL" id="OAE23834.1"/>
    </source>
</evidence>
<reference evidence="7" key="1">
    <citation type="submission" date="2016-03" db="EMBL/GenBank/DDBJ databases">
        <title>Mechanisms controlling the formation of the plant cell surface in tip-growing cells are functionally conserved among land plants.</title>
        <authorList>
            <person name="Honkanen S."/>
            <person name="Jones V.A."/>
            <person name="Morieri G."/>
            <person name="Champion C."/>
            <person name="Hetherington A.J."/>
            <person name="Kelly S."/>
            <person name="Saint-Marcoux D."/>
            <person name="Proust H."/>
            <person name="Prescott H."/>
            <person name="Dolan L."/>
        </authorList>
    </citation>
    <scope>NUCLEOTIDE SEQUENCE [LARGE SCALE GENOMIC DNA]</scope>
    <source>
        <tissue evidence="7">Whole gametophyte</tissue>
    </source>
</reference>
<dbReference type="FunFam" id="3.30.230.10:FF:000014">
    <property type="entry name" value="DNA mismatch repair protein Mlh1"/>
    <property type="match status" value="1"/>
</dbReference>
<dbReference type="GO" id="GO:0032389">
    <property type="term" value="C:MutLalpha complex"/>
    <property type="evidence" value="ECO:0007669"/>
    <property type="project" value="TreeGrafter"/>
</dbReference>
<dbReference type="InterPro" id="IPR013507">
    <property type="entry name" value="DNA_mismatch_S5_2-like"/>
</dbReference>
<dbReference type="InterPro" id="IPR014762">
    <property type="entry name" value="DNA_mismatch_repair_CS"/>
</dbReference>
<dbReference type="FunFam" id="3.30.565.10:FF:000043">
    <property type="entry name" value="DNA mismatch repair protein MLH1"/>
    <property type="match status" value="1"/>
</dbReference>
<dbReference type="SUPFAM" id="SSF54211">
    <property type="entry name" value="Ribosomal protein S5 domain 2-like"/>
    <property type="match status" value="1"/>
</dbReference>
<name>A0A176VSL6_MARPO</name>
<dbReference type="PANTHER" id="PTHR10073:SF12">
    <property type="entry name" value="DNA MISMATCH REPAIR PROTEIN MLH1"/>
    <property type="match status" value="1"/>
</dbReference>
<dbReference type="Gene3D" id="3.30.230.10">
    <property type="match status" value="1"/>
</dbReference>
<keyword evidence="8" id="KW-1185">Reference proteome</keyword>
<evidence type="ECO:0000256" key="4">
    <source>
        <dbReference type="ARBA" id="ARBA00023204"/>
    </source>
</evidence>
<protein>
    <recommendedName>
        <fullName evidence="6">DNA mismatch repair protein S5 domain-containing protein</fullName>
    </recommendedName>
</protein>
<dbReference type="CDD" id="cd03483">
    <property type="entry name" value="MutL_Trans_MLH1"/>
    <property type="match status" value="1"/>
</dbReference>
<organism evidence="7 8">
    <name type="scientific">Marchantia polymorpha subsp. ruderalis</name>
    <dbReference type="NCBI Taxonomy" id="1480154"/>
    <lineage>
        <taxon>Eukaryota</taxon>
        <taxon>Viridiplantae</taxon>
        <taxon>Streptophyta</taxon>
        <taxon>Embryophyta</taxon>
        <taxon>Marchantiophyta</taxon>
        <taxon>Marchantiopsida</taxon>
        <taxon>Marchantiidae</taxon>
        <taxon>Marchantiales</taxon>
        <taxon>Marchantiaceae</taxon>
        <taxon>Marchantia</taxon>
    </lineage>
</organism>
<dbReference type="Pfam" id="PF16413">
    <property type="entry name" value="Mlh1_C"/>
    <property type="match status" value="1"/>
</dbReference>
<dbReference type="InterPro" id="IPR032189">
    <property type="entry name" value="Mlh1_C"/>
</dbReference>
<comment type="subcellular location">
    <subcellularLocation>
        <location evidence="1">Nucleus</location>
    </subcellularLocation>
</comment>
<feature type="domain" description="DNA mismatch repair protein S5" evidence="6">
    <location>
        <begin position="224"/>
        <end position="346"/>
    </location>
</feature>
<dbReference type="SUPFAM" id="SSF55874">
    <property type="entry name" value="ATPase domain of HSP90 chaperone/DNA topoisomerase II/histidine kinase"/>
    <property type="match status" value="1"/>
</dbReference>
<dbReference type="GO" id="GO:0030983">
    <property type="term" value="F:mismatched DNA binding"/>
    <property type="evidence" value="ECO:0007669"/>
    <property type="project" value="InterPro"/>
</dbReference>
<proteinExistence type="inferred from homology"/>
<evidence type="ECO:0000256" key="2">
    <source>
        <dbReference type="ARBA" id="ARBA00006082"/>
    </source>
</evidence>
<dbReference type="InterPro" id="IPR002099">
    <property type="entry name" value="MutL/Mlh/PMS"/>
</dbReference>
<dbReference type="Proteomes" id="UP000077202">
    <property type="component" value="Unassembled WGS sequence"/>
</dbReference>
<dbReference type="GO" id="GO:0005524">
    <property type="term" value="F:ATP binding"/>
    <property type="evidence" value="ECO:0007669"/>
    <property type="project" value="InterPro"/>
</dbReference>